<proteinExistence type="predicted"/>
<dbReference type="Proteomes" id="UP000039021">
    <property type="component" value="Unassembled WGS sequence"/>
</dbReference>
<dbReference type="AlphaFoldDB" id="A0A916LAT5"/>
<evidence type="ECO:0000256" key="1">
    <source>
        <dbReference type="SAM" id="MobiDB-lite"/>
    </source>
</evidence>
<name>A0A916LAT5_MYCTX</name>
<dbReference type="EMBL" id="CSBK01000844">
    <property type="protein sequence ID" value="COX99477.1"/>
    <property type="molecule type" value="Genomic_DNA"/>
</dbReference>
<evidence type="ECO:0000313" key="2">
    <source>
        <dbReference type="EMBL" id="COX99477.1"/>
    </source>
</evidence>
<sequence length="141" mass="14579">MWVVRESYSVGSAPNNRRFGLVICWTSATVRRNWPTPRCASISHCSGTMASSAAVSPLRVSTPSDGGQSMMTTSNRSENLANARLSAYSRPARISSIASAPAKSMLAGSNVIPSMVVTSTALGSTSPSNTSCTDTGSLSGS</sequence>
<reference evidence="3" key="1">
    <citation type="submission" date="2015-03" db="EMBL/GenBank/DDBJ databases">
        <authorList>
            <consortium name="Pathogen Informatics"/>
        </authorList>
    </citation>
    <scope>NUCLEOTIDE SEQUENCE [LARGE SCALE GENOMIC DNA]</scope>
    <source>
        <strain evidence="3">N09902308</strain>
    </source>
</reference>
<organism evidence="2 3">
    <name type="scientific">Mycobacterium tuberculosis</name>
    <dbReference type="NCBI Taxonomy" id="1773"/>
    <lineage>
        <taxon>Bacteria</taxon>
        <taxon>Bacillati</taxon>
        <taxon>Actinomycetota</taxon>
        <taxon>Actinomycetes</taxon>
        <taxon>Mycobacteriales</taxon>
        <taxon>Mycobacteriaceae</taxon>
        <taxon>Mycobacterium</taxon>
        <taxon>Mycobacterium tuberculosis complex</taxon>
    </lineage>
</organism>
<accession>A0A916LAT5</accession>
<comment type="caution">
    <text evidence="2">The sequence shown here is derived from an EMBL/GenBank/DDBJ whole genome shotgun (WGS) entry which is preliminary data.</text>
</comment>
<gene>
    <name evidence="2" type="ORF">ERS007739_01984</name>
</gene>
<evidence type="ECO:0000313" key="3">
    <source>
        <dbReference type="Proteomes" id="UP000039021"/>
    </source>
</evidence>
<feature type="region of interest" description="Disordered" evidence="1">
    <location>
        <begin position="120"/>
        <end position="141"/>
    </location>
</feature>
<protein>
    <submittedName>
        <fullName evidence="2">Uncharacterized protein</fullName>
    </submittedName>
</protein>